<dbReference type="AlphaFoldDB" id="A0A2K5DN11"/>
<protein>
    <recommendedName>
        <fullName evidence="1">DUF3496 domain-containing protein</fullName>
    </recommendedName>
</protein>
<organism evidence="2 3">
    <name type="scientific">Aotus nancymaae</name>
    <name type="common">Ma's night monkey</name>
    <dbReference type="NCBI Taxonomy" id="37293"/>
    <lineage>
        <taxon>Eukaryota</taxon>
        <taxon>Metazoa</taxon>
        <taxon>Chordata</taxon>
        <taxon>Craniata</taxon>
        <taxon>Vertebrata</taxon>
        <taxon>Euteleostomi</taxon>
        <taxon>Mammalia</taxon>
        <taxon>Eutheria</taxon>
        <taxon>Euarchontoglires</taxon>
        <taxon>Primates</taxon>
        <taxon>Haplorrhini</taxon>
        <taxon>Platyrrhini</taxon>
        <taxon>Aotidae</taxon>
        <taxon>Aotus</taxon>
    </lineage>
</organism>
<dbReference type="Pfam" id="PF12001">
    <property type="entry name" value="DUF3496"/>
    <property type="match status" value="1"/>
</dbReference>
<name>A0A2K5DN11_AOTNA</name>
<dbReference type="OMA" id="ETLMIPT"/>
<proteinExistence type="predicted"/>
<evidence type="ECO:0000313" key="3">
    <source>
        <dbReference type="Proteomes" id="UP000233020"/>
    </source>
</evidence>
<reference evidence="2" key="1">
    <citation type="submission" date="2025-08" db="UniProtKB">
        <authorList>
            <consortium name="Ensembl"/>
        </authorList>
    </citation>
    <scope>IDENTIFICATION</scope>
</reference>
<evidence type="ECO:0000259" key="1">
    <source>
        <dbReference type="Pfam" id="PF12001"/>
    </source>
</evidence>
<dbReference type="InterPro" id="IPR021885">
    <property type="entry name" value="DUF3496"/>
</dbReference>
<dbReference type="GeneTree" id="ENSGT00940000162459"/>
<dbReference type="Ensembl" id="ENSANAT00000040254.1">
    <property type="protein sequence ID" value="ENSANAP00000022359.1"/>
    <property type="gene ID" value="ENSANAG00000028950.1"/>
</dbReference>
<dbReference type="STRING" id="37293.ENSANAP00000022359"/>
<reference evidence="2" key="2">
    <citation type="submission" date="2025-09" db="UniProtKB">
        <authorList>
            <consortium name="Ensembl"/>
        </authorList>
    </citation>
    <scope>IDENTIFICATION</scope>
</reference>
<accession>A0A2K5DN11</accession>
<sequence length="143" mass="16701">MKSQMELRIKDLEFEIDKAKTSQTDYNTTELETYKKLYLKQLKLRESISDELRNLHRRKKILADVSTRLLQEKEQNKSLFTSHTARPALESACNGNLNENLGLDRIHVPRETLRVSTSSLLSSDNRMENDLSKVSCSIFFFFQ</sequence>
<evidence type="ECO:0000313" key="2">
    <source>
        <dbReference type="Ensembl" id="ENSANAP00000022359.1"/>
    </source>
</evidence>
<dbReference type="Proteomes" id="UP000233020">
    <property type="component" value="Unplaced"/>
</dbReference>
<feature type="domain" description="DUF3496" evidence="1">
    <location>
        <begin position="2"/>
        <end position="112"/>
    </location>
</feature>
<keyword evidence="3" id="KW-1185">Reference proteome</keyword>